<evidence type="ECO:0000256" key="4">
    <source>
        <dbReference type="ARBA" id="ARBA00022989"/>
    </source>
</evidence>
<feature type="region of interest" description="Disordered" evidence="6">
    <location>
        <begin position="101"/>
        <end position="129"/>
    </location>
</feature>
<dbReference type="InterPro" id="IPR036259">
    <property type="entry name" value="MFS_trans_sf"/>
</dbReference>
<dbReference type="Proteomes" id="UP000281553">
    <property type="component" value="Unassembled WGS sequence"/>
</dbReference>
<sequence>MFGLGMGLPYSVLFSVASEWFPKHRGLVVGIIAAGLGLGSLVFSPIQTALINPHNIHDLADPRVKDNLPRAFSILGGIMLALQVIGLCLCRERKKEIENEKRSDSTRLVSTSDLDESRDEEEQMEEMSNSTITQALRSAGFYIIFSIIFLDVIAVTIQSATFKVFGKDCHLDDWFLTTIATLSSAFNCIGRITWGFIIDKFSFKVPLNWMLVQWALLMATFPIIGEASYIKVLYAIWVFGLFFTMAGHFVLMPAACTSCFGPKNMATIYGLLYLATAPSSLLLSAIISQFNIEGEWDTVYWSCAAVLSLGFVLSLFLKDQTGACKTCSNICAPCCPSSSTEYSEIQIIDQDEKDKI</sequence>
<organism evidence="8 9">
    <name type="scientific">Dibothriocephalus latus</name>
    <name type="common">Fish tapeworm</name>
    <name type="synonym">Diphyllobothrium latum</name>
    <dbReference type="NCBI Taxonomy" id="60516"/>
    <lineage>
        <taxon>Eukaryota</taxon>
        <taxon>Metazoa</taxon>
        <taxon>Spiralia</taxon>
        <taxon>Lophotrochozoa</taxon>
        <taxon>Platyhelminthes</taxon>
        <taxon>Cestoda</taxon>
        <taxon>Eucestoda</taxon>
        <taxon>Diphyllobothriidea</taxon>
        <taxon>Diphyllobothriidae</taxon>
        <taxon>Dibothriocephalus</taxon>
    </lineage>
</organism>
<feature type="compositionally biased region" description="Acidic residues" evidence="6">
    <location>
        <begin position="113"/>
        <end position="125"/>
    </location>
</feature>
<feature type="transmembrane region" description="Helical" evidence="7">
    <location>
        <begin position="236"/>
        <end position="256"/>
    </location>
</feature>
<feature type="transmembrane region" description="Helical" evidence="7">
    <location>
        <begin position="299"/>
        <end position="317"/>
    </location>
</feature>
<evidence type="ECO:0000256" key="1">
    <source>
        <dbReference type="ARBA" id="ARBA00004141"/>
    </source>
</evidence>
<protein>
    <recommendedName>
        <fullName evidence="10">Major facilitator superfamily (MFS) profile domain-containing protein</fullName>
    </recommendedName>
</protein>
<evidence type="ECO:0000256" key="6">
    <source>
        <dbReference type="SAM" id="MobiDB-lite"/>
    </source>
</evidence>
<comment type="subcellular location">
    <subcellularLocation>
        <location evidence="1">Membrane</location>
        <topology evidence="1">Multi-pass membrane protein</topology>
    </subcellularLocation>
</comment>
<dbReference type="PANTHER" id="PTHR43385:SF1">
    <property type="entry name" value="RIBOFLAVIN TRANSPORTER RIBJ"/>
    <property type="match status" value="1"/>
</dbReference>
<dbReference type="Pfam" id="PF07690">
    <property type="entry name" value="MFS_1"/>
    <property type="match status" value="1"/>
</dbReference>
<dbReference type="InterPro" id="IPR052983">
    <property type="entry name" value="MFS_Riboflavin_Transporter"/>
</dbReference>
<evidence type="ECO:0000256" key="3">
    <source>
        <dbReference type="ARBA" id="ARBA00022692"/>
    </source>
</evidence>
<dbReference type="GO" id="GO:0022857">
    <property type="term" value="F:transmembrane transporter activity"/>
    <property type="evidence" value="ECO:0007669"/>
    <property type="project" value="InterPro"/>
</dbReference>
<evidence type="ECO:0000256" key="7">
    <source>
        <dbReference type="SAM" id="Phobius"/>
    </source>
</evidence>
<accession>A0A3P7LI47</accession>
<dbReference type="Gene3D" id="1.20.1250.20">
    <property type="entry name" value="MFS general substrate transporter like domains"/>
    <property type="match status" value="2"/>
</dbReference>
<dbReference type="InterPro" id="IPR011701">
    <property type="entry name" value="MFS"/>
</dbReference>
<evidence type="ECO:0000256" key="2">
    <source>
        <dbReference type="ARBA" id="ARBA00022448"/>
    </source>
</evidence>
<keyword evidence="3 7" id="KW-0812">Transmembrane</keyword>
<keyword evidence="2" id="KW-0813">Transport</keyword>
<dbReference type="GO" id="GO:0016020">
    <property type="term" value="C:membrane"/>
    <property type="evidence" value="ECO:0007669"/>
    <property type="project" value="UniProtKB-SubCell"/>
</dbReference>
<dbReference type="EMBL" id="UYRU01066343">
    <property type="protein sequence ID" value="VDN16575.1"/>
    <property type="molecule type" value="Genomic_DNA"/>
</dbReference>
<reference evidence="8 9" key="1">
    <citation type="submission" date="2018-11" db="EMBL/GenBank/DDBJ databases">
        <authorList>
            <consortium name="Pathogen Informatics"/>
        </authorList>
    </citation>
    <scope>NUCLEOTIDE SEQUENCE [LARGE SCALE GENOMIC DNA]</scope>
</reference>
<keyword evidence="9" id="KW-1185">Reference proteome</keyword>
<dbReference type="SUPFAM" id="SSF103473">
    <property type="entry name" value="MFS general substrate transporter"/>
    <property type="match status" value="1"/>
</dbReference>
<keyword evidence="5 7" id="KW-0472">Membrane</keyword>
<evidence type="ECO:0000256" key="5">
    <source>
        <dbReference type="ARBA" id="ARBA00023136"/>
    </source>
</evidence>
<evidence type="ECO:0008006" key="10">
    <source>
        <dbReference type="Google" id="ProtNLM"/>
    </source>
</evidence>
<evidence type="ECO:0000313" key="8">
    <source>
        <dbReference type="EMBL" id="VDN16575.1"/>
    </source>
</evidence>
<keyword evidence="4 7" id="KW-1133">Transmembrane helix</keyword>
<gene>
    <name evidence="8" type="ORF">DILT_LOCUS12406</name>
</gene>
<feature type="transmembrane region" description="Helical" evidence="7">
    <location>
        <begin position="174"/>
        <end position="197"/>
    </location>
</feature>
<evidence type="ECO:0000313" key="9">
    <source>
        <dbReference type="Proteomes" id="UP000281553"/>
    </source>
</evidence>
<name>A0A3P7LI47_DIBLA</name>
<feature type="transmembrane region" description="Helical" evidence="7">
    <location>
        <begin position="139"/>
        <end position="162"/>
    </location>
</feature>
<dbReference type="PANTHER" id="PTHR43385">
    <property type="entry name" value="RIBOFLAVIN TRANSPORTER RIBJ"/>
    <property type="match status" value="1"/>
</dbReference>
<proteinExistence type="predicted"/>
<dbReference type="AlphaFoldDB" id="A0A3P7LI47"/>
<dbReference type="OrthoDB" id="410267at2759"/>
<feature type="transmembrane region" description="Helical" evidence="7">
    <location>
        <begin position="209"/>
        <end position="230"/>
    </location>
</feature>
<feature type="transmembrane region" description="Helical" evidence="7">
    <location>
        <begin position="27"/>
        <end position="51"/>
    </location>
</feature>
<feature type="transmembrane region" description="Helical" evidence="7">
    <location>
        <begin position="268"/>
        <end position="287"/>
    </location>
</feature>
<feature type="transmembrane region" description="Helical" evidence="7">
    <location>
        <begin position="71"/>
        <end position="90"/>
    </location>
</feature>